<evidence type="ECO:0000313" key="2">
    <source>
        <dbReference type="EMBL" id="MFE7966123.1"/>
    </source>
</evidence>
<protein>
    <submittedName>
        <fullName evidence="2">Uncharacterized protein</fullName>
    </submittedName>
</protein>
<dbReference type="EMBL" id="JBHVBU010000081">
    <property type="protein sequence ID" value="MFE7966123.1"/>
    <property type="molecule type" value="Genomic_DNA"/>
</dbReference>
<proteinExistence type="predicted"/>
<feature type="transmembrane region" description="Helical" evidence="1">
    <location>
        <begin position="39"/>
        <end position="60"/>
    </location>
</feature>
<reference evidence="2 3" key="1">
    <citation type="submission" date="2024-09" db="EMBL/GenBank/DDBJ databases">
        <title>The Natural Products Discovery Center: Release of the First 8490 Sequenced Strains for Exploring Actinobacteria Biosynthetic Diversity.</title>
        <authorList>
            <person name="Kalkreuter E."/>
            <person name="Kautsar S.A."/>
            <person name="Yang D."/>
            <person name="Bader C.D."/>
            <person name="Teijaro C.N."/>
            <person name="Fluegel L."/>
            <person name="Davis C.M."/>
            <person name="Simpson J.R."/>
            <person name="Lauterbach L."/>
            <person name="Steele A.D."/>
            <person name="Gui C."/>
            <person name="Meng S."/>
            <person name="Li G."/>
            <person name="Viehrig K."/>
            <person name="Ye F."/>
            <person name="Su P."/>
            <person name="Kiefer A.F."/>
            <person name="Nichols A."/>
            <person name="Cepeda A.J."/>
            <person name="Yan W."/>
            <person name="Fan B."/>
            <person name="Jiang Y."/>
            <person name="Adhikari A."/>
            <person name="Zheng C.-J."/>
            <person name="Schuster L."/>
            <person name="Cowan T.M."/>
            <person name="Smanski M.J."/>
            <person name="Chevrette M.G."/>
            <person name="De Carvalho L.P.S."/>
            <person name="Shen B."/>
        </authorList>
    </citation>
    <scope>NUCLEOTIDE SEQUENCE [LARGE SCALE GENOMIC DNA]</scope>
    <source>
        <strain evidence="2 3">NPDC057399</strain>
    </source>
</reference>
<dbReference type="Proteomes" id="UP001600650">
    <property type="component" value="Unassembled WGS sequence"/>
</dbReference>
<sequence length="111" mass="12001">MQGNFFISAMRTLVPLGVGLVLSLTGRLGIPVDSEQAALVVLGILAAVYYLAFRGLEWLAERMRWRPLRLLAGVLLGWARPPSYGGGDLPAVSPEALAEVRRRTLGEGDAR</sequence>
<gene>
    <name evidence="2" type="ORF">ACFU0X_24325</name>
</gene>
<keyword evidence="3" id="KW-1185">Reference proteome</keyword>
<accession>A0ABW6JL58</accession>
<comment type="caution">
    <text evidence="2">The sequence shown here is derived from an EMBL/GenBank/DDBJ whole genome shotgun (WGS) entry which is preliminary data.</text>
</comment>
<keyword evidence="1" id="KW-1133">Transmembrane helix</keyword>
<evidence type="ECO:0000256" key="1">
    <source>
        <dbReference type="SAM" id="Phobius"/>
    </source>
</evidence>
<dbReference type="RefSeq" id="WP_381727694.1">
    <property type="nucleotide sequence ID" value="NZ_JBHVBU010000081.1"/>
</dbReference>
<name>A0ABW6JL58_STRCE</name>
<organism evidence="2 3">
    <name type="scientific">Streptomyces cellulosae</name>
    <dbReference type="NCBI Taxonomy" id="1968"/>
    <lineage>
        <taxon>Bacteria</taxon>
        <taxon>Bacillati</taxon>
        <taxon>Actinomycetota</taxon>
        <taxon>Actinomycetes</taxon>
        <taxon>Kitasatosporales</taxon>
        <taxon>Streptomycetaceae</taxon>
        <taxon>Streptomyces</taxon>
    </lineage>
</organism>
<keyword evidence="1" id="KW-0812">Transmembrane</keyword>
<evidence type="ECO:0000313" key="3">
    <source>
        <dbReference type="Proteomes" id="UP001600650"/>
    </source>
</evidence>
<keyword evidence="1" id="KW-0472">Membrane</keyword>